<feature type="binding site" evidence="3">
    <location>
        <position position="67"/>
    </location>
    <ligand>
        <name>Cu cation</name>
        <dbReference type="ChEBI" id="CHEBI:23378"/>
    </ligand>
</feature>
<dbReference type="InterPro" id="IPR013766">
    <property type="entry name" value="Thioredoxin_domain"/>
</dbReference>
<evidence type="ECO:0000259" key="5">
    <source>
        <dbReference type="PROSITE" id="PS51352"/>
    </source>
</evidence>
<dbReference type="GO" id="GO:0046872">
    <property type="term" value="F:metal ion binding"/>
    <property type="evidence" value="ECO:0007669"/>
    <property type="project" value="UniProtKB-KW"/>
</dbReference>
<comment type="caution">
    <text evidence="6">The sequence shown here is derived from an EMBL/GenBank/DDBJ whole genome shotgun (WGS) entry which is preliminary data.</text>
</comment>
<dbReference type="PANTHER" id="PTHR12151">
    <property type="entry name" value="ELECTRON TRANSPORT PROTIN SCO1/SENC FAMILY MEMBER"/>
    <property type="match status" value="1"/>
</dbReference>
<feature type="binding site" evidence="3">
    <location>
        <position position="71"/>
    </location>
    <ligand>
        <name>Cu cation</name>
        <dbReference type="ChEBI" id="CHEBI:23378"/>
    </ligand>
</feature>
<organism evidence="6 8">
    <name type="scientific">Lederbergia galactosidilytica</name>
    <dbReference type="NCBI Taxonomy" id="217031"/>
    <lineage>
        <taxon>Bacteria</taxon>
        <taxon>Bacillati</taxon>
        <taxon>Bacillota</taxon>
        <taxon>Bacilli</taxon>
        <taxon>Bacillales</taxon>
        <taxon>Bacillaceae</taxon>
        <taxon>Lederbergia</taxon>
    </lineage>
</organism>
<keyword evidence="2 3" id="KW-0186">Copper</keyword>
<evidence type="ECO:0000313" key="6">
    <source>
        <dbReference type="EMBL" id="KRG16700.1"/>
    </source>
</evidence>
<reference evidence="6 8" key="2">
    <citation type="submission" date="2015-06" db="EMBL/GenBank/DDBJ databases">
        <title>Genome sequencing project of Bacillus galactosidilyticus PL133.</title>
        <authorList>
            <person name="Gaiero J."/>
            <person name="Nicol R."/>
            <person name="Habash M."/>
        </authorList>
    </citation>
    <scope>NUCLEOTIDE SEQUENCE [LARGE SCALE GENOMIC DNA]</scope>
    <source>
        <strain evidence="6 8">PL133</strain>
    </source>
</reference>
<dbReference type="SUPFAM" id="SSF52833">
    <property type="entry name" value="Thioredoxin-like"/>
    <property type="match status" value="1"/>
</dbReference>
<evidence type="ECO:0000313" key="7">
    <source>
        <dbReference type="EMBL" id="OAK67762.1"/>
    </source>
</evidence>
<keyword evidence="9" id="KW-1185">Reference proteome</keyword>
<dbReference type="PANTHER" id="PTHR12151:SF25">
    <property type="entry name" value="LINALOOL DEHYDRATASE_ISOMERASE DOMAIN-CONTAINING PROTEIN"/>
    <property type="match status" value="1"/>
</dbReference>
<evidence type="ECO:0000256" key="4">
    <source>
        <dbReference type="PIRSR" id="PIRSR603782-2"/>
    </source>
</evidence>
<evidence type="ECO:0000256" key="2">
    <source>
        <dbReference type="ARBA" id="ARBA00023008"/>
    </source>
</evidence>
<dbReference type="Pfam" id="PF02630">
    <property type="entry name" value="SCO1-SenC"/>
    <property type="match status" value="1"/>
</dbReference>
<dbReference type="Gene3D" id="3.40.30.10">
    <property type="entry name" value="Glutaredoxin"/>
    <property type="match status" value="1"/>
</dbReference>
<keyword evidence="3" id="KW-0479">Metal-binding</keyword>
<evidence type="ECO:0000313" key="8">
    <source>
        <dbReference type="Proteomes" id="UP000053881"/>
    </source>
</evidence>
<dbReference type="Proteomes" id="UP000053881">
    <property type="component" value="Unassembled WGS sequence"/>
</dbReference>
<accession>A0A0Q9Y782</accession>
<dbReference type="OrthoDB" id="9811998at2"/>
<protein>
    <submittedName>
        <fullName evidence="6">Photosynthetic protein synthase I</fullName>
    </submittedName>
</protein>
<feature type="binding site" evidence="3">
    <location>
        <position position="158"/>
    </location>
    <ligand>
        <name>Cu cation</name>
        <dbReference type="ChEBI" id="CHEBI:23378"/>
    </ligand>
</feature>
<dbReference type="EMBL" id="LDJR01000059">
    <property type="protein sequence ID" value="OAK67762.1"/>
    <property type="molecule type" value="Genomic_DNA"/>
</dbReference>
<dbReference type="InterPro" id="IPR036249">
    <property type="entry name" value="Thioredoxin-like_sf"/>
</dbReference>
<proteinExistence type="inferred from homology"/>
<dbReference type="CDD" id="cd02968">
    <property type="entry name" value="SCO"/>
    <property type="match status" value="1"/>
</dbReference>
<name>A0A0Q9Y782_9BACI</name>
<dbReference type="PATRIC" id="fig|217031.4.peg.1445"/>
<reference evidence="7 9" key="1">
    <citation type="submission" date="2015-05" db="EMBL/GenBank/DDBJ databases">
        <title>Comparison of genome.</title>
        <authorList>
            <person name="Zheng Z."/>
            <person name="Sun M."/>
        </authorList>
    </citation>
    <scope>NUCLEOTIDE SEQUENCE [LARGE SCALE GENOMIC DNA]</scope>
    <source>
        <strain evidence="7 9">G25-74</strain>
    </source>
</reference>
<evidence type="ECO:0000256" key="1">
    <source>
        <dbReference type="ARBA" id="ARBA00010996"/>
    </source>
</evidence>
<dbReference type="InterPro" id="IPR003782">
    <property type="entry name" value="SCO1/SenC"/>
</dbReference>
<dbReference type="PROSITE" id="PS51352">
    <property type="entry name" value="THIOREDOXIN_2"/>
    <property type="match status" value="1"/>
</dbReference>
<sequence length="194" mass="22010">MDGLEVFLLRKFGLILFLSCLLVITGCSAKEGRPLEDFQYTDQDGQSFGLKDLEGKVWVANLFFTNCTTVCPTLTANMSYIQQQAEEAGLDEVHFVSFSVDPEVDTPEDIKKYAESFAANFSTWHFLTGYSQKEIEDYALNNFKEWVVKPENDDQVIHGTKFFLMNKNGEVISDYPGDVDVPYKQILKDIKSAL</sequence>
<comment type="similarity">
    <text evidence="1">Belongs to the SCO1/2 family.</text>
</comment>
<keyword evidence="4" id="KW-1015">Disulfide bond</keyword>
<dbReference type="AlphaFoldDB" id="A0A0Q9Y782"/>
<feature type="disulfide bond" description="Redox-active" evidence="4">
    <location>
        <begin position="67"/>
        <end position="71"/>
    </location>
</feature>
<gene>
    <name evidence="7" type="ORF">ABB05_18870</name>
    <name evidence="6" type="ORF">ACA29_04335</name>
</gene>
<dbReference type="Proteomes" id="UP000077881">
    <property type="component" value="Unassembled WGS sequence"/>
</dbReference>
<evidence type="ECO:0000256" key="3">
    <source>
        <dbReference type="PIRSR" id="PIRSR603782-1"/>
    </source>
</evidence>
<feature type="domain" description="Thioredoxin" evidence="5">
    <location>
        <begin position="29"/>
        <end position="194"/>
    </location>
</feature>
<evidence type="ECO:0000313" key="9">
    <source>
        <dbReference type="Proteomes" id="UP000077881"/>
    </source>
</evidence>
<dbReference type="EMBL" id="LGPB01000036">
    <property type="protein sequence ID" value="KRG16700.1"/>
    <property type="molecule type" value="Genomic_DNA"/>
</dbReference>
<dbReference type="STRING" id="217031.ABB05_18870"/>